<keyword evidence="2" id="KW-0812">Transmembrane</keyword>
<accession>A0ABU1HKS6</accession>
<dbReference type="Proteomes" id="UP001249291">
    <property type="component" value="Unassembled WGS sequence"/>
</dbReference>
<evidence type="ECO:0000313" key="4">
    <source>
        <dbReference type="Proteomes" id="UP001249291"/>
    </source>
</evidence>
<keyword evidence="4" id="KW-1185">Reference proteome</keyword>
<keyword evidence="2" id="KW-0472">Membrane</keyword>
<dbReference type="EMBL" id="JAVIZQ010000001">
    <property type="protein sequence ID" value="MDR6140642.1"/>
    <property type="molecule type" value="Genomic_DNA"/>
</dbReference>
<reference evidence="3 4" key="1">
    <citation type="submission" date="2023-08" db="EMBL/GenBank/DDBJ databases">
        <title>Functional and genomic diversity of the sorghum phyllosphere microbiome.</title>
        <authorList>
            <person name="Shade A."/>
        </authorList>
    </citation>
    <scope>NUCLEOTIDE SEQUENCE [LARGE SCALE GENOMIC DNA]</scope>
    <source>
        <strain evidence="3 4">SORGH_AS_0445</strain>
    </source>
</reference>
<evidence type="ECO:0000313" key="3">
    <source>
        <dbReference type="EMBL" id="MDR6140642.1"/>
    </source>
</evidence>
<organism evidence="3 4">
    <name type="scientific">Microbacterium foliorum</name>
    <dbReference type="NCBI Taxonomy" id="104336"/>
    <lineage>
        <taxon>Bacteria</taxon>
        <taxon>Bacillati</taxon>
        <taxon>Actinomycetota</taxon>
        <taxon>Actinomycetes</taxon>
        <taxon>Micrococcales</taxon>
        <taxon>Microbacteriaceae</taxon>
        <taxon>Microbacterium</taxon>
    </lineage>
</organism>
<evidence type="ECO:0000256" key="1">
    <source>
        <dbReference type="SAM" id="MobiDB-lite"/>
    </source>
</evidence>
<dbReference type="RefSeq" id="WP_309686487.1">
    <property type="nucleotide sequence ID" value="NZ_JAVIZQ010000001.1"/>
</dbReference>
<name>A0ABU1HKS6_9MICO</name>
<comment type="caution">
    <text evidence="3">The sequence shown here is derived from an EMBL/GenBank/DDBJ whole genome shotgun (WGS) entry which is preliminary data.</text>
</comment>
<feature type="region of interest" description="Disordered" evidence="1">
    <location>
        <begin position="37"/>
        <end position="63"/>
    </location>
</feature>
<sequence length="360" mass="38620">MLDADESVELRALQARAYGRAGALNEAEAARLRELEAGKLRRTEPPAPRGPEPAAPAPPHIEPAHIEPAASTVVEGAGTAVSEDRTTGAPHGDSALAALRRHWRFAVAITAAFIVVGLVLGWLIFADRGPAPMQLTAQQEEWQSAIIASGDFDPGSVRAVAQEEGVVIWFATKNERADVCLVLGHEDATAPACTTREQATIQGVNATLAKPVSEAQTYDIQAQMYLTQDGEPAVITRSYITSSQSTSMFASEAEAEAATTLAAQTGLDRRTILVVGYDDEVPIWTGTDTSTQRYCLVYDGSMPDPPMVCDDSLMLADADRTLVLDVADDGETTRYEYQFGYGQQYLTVTRGWESDDAAGE</sequence>
<keyword evidence="2" id="KW-1133">Transmembrane helix</keyword>
<protein>
    <submittedName>
        <fullName evidence="3">Uncharacterized protein</fullName>
    </submittedName>
</protein>
<evidence type="ECO:0000256" key="2">
    <source>
        <dbReference type="SAM" id="Phobius"/>
    </source>
</evidence>
<proteinExistence type="predicted"/>
<feature type="compositionally biased region" description="Pro residues" evidence="1">
    <location>
        <begin position="45"/>
        <end position="61"/>
    </location>
</feature>
<feature type="transmembrane region" description="Helical" evidence="2">
    <location>
        <begin position="105"/>
        <end position="125"/>
    </location>
</feature>
<gene>
    <name evidence="3" type="ORF">QE375_000196</name>
</gene>